<keyword evidence="1" id="KW-0433">Leucine-rich repeat</keyword>
<dbReference type="SMART" id="SM00369">
    <property type="entry name" value="LRR_TYP"/>
    <property type="match status" value="5"/>
</dbReference>
<dbReference type="AlphaFoldDB" id="A0AAW2Z722"/>
<dbReference type="GO" id="GO:0004672">
    <property type="term" value="F:protein kinase activity"/>
    <property type="evidence" value="ECO:0007669"/>
    <property type="project" value="InterPro"/>
</dbReference>
<dbReference type="PROSITE" id="PS00107">
    <property type="entry name" value="PROTEIN_KINASE_ATP"/>
    <property type="match status" value="1"/>
</dbReference>
<reference evidence="5 6" key="1">
    <citation type="submission" date="2024-03" db="EMBL/GenBank/DDBJ databases">
        <title>The Acrasis kona genome and developmental transcriptomes reveal deep origins of eukaryotic multicellular pathways.</title>
        <authorList>
            <person name="Sheikh S."/>
            <person name="Fu C.-J."/>
            <person name="Brown M.W."/>
            <person name="Baldauf S.L."/>
        </authorList>
    </citation>
    <scope>NUCLEOTIDE SEQUENCE [LARGE SCALE GENOMIC DNA]</scope>
    <source>
        <strain evidence="5 6">ATCC MYA-3509</strain>
    </source>
</reference>
<dbReference type="Pfam" id="PF00560">
    <property type="entry name" value="LRR_1"/>
    <property type="match status" value="2"/>
</dbReference>
<dbReference type="InterPro" id="IPR011009">
    <property type="entry name" value="Kinase-like_dom_sf"/>
</dbReference>
<feature type="binding site" evidence="3">
    <location>
        <position position="233"/>
    </location>
    <ligand>
        <name>ATP</name>
        <dbReference type="ChEBI" id="CHEBI:30616"/>
    </ligand>
</feature>
<evidence type="ECO:0000256" key="1">
    <source>
        <dbReference type="ARBA" id="ARBA00022614"/>
    </source>
</evidence>
<proteinExistence type="predicted"/>
<dbReference type="GO" id="GO:0005737">
    <property type="term" value="C:cytoplasm"/>
    <property type="evidence" value="ECO:0007669"/>
    <property type="project" value="TreeGrafter"/>
</dbReference>
<keyword evidence="6" id="KW-1185">Reference proteome</keyword>
<dbReference type="Gene3D" id="1.10.510.10">
    <property type="entry name" value="Transferase(Phosphotransferase) domain 1"/>
    <property type="match status" value="1"/>
</dbReference>
<dbReference type="PANTHER" id="PTHR48051">
    <property type="match status" value="1"/>
</dbReference>
<dbReference type="GO" id="GO:0005524">
    <property type="term" value="F:ATP binding"/>
    <property type="evidence" value="ECO:0007669"/>
    <property type="project" value="UniProtKB-UniRule"/>
</dbReference>
<dbReference type="Gene3D" id="3.30.200.20">
    <property type="entry name" value="Phosphorylase Kinase, domain 1"/>
    <property type="match status" value="1"/>
</dbReference>
<name>A0AAW2Z722_9EUKA</name>
<dbReference type="PANTHER" id="PTHR48051:SF1">
    <property type="entry name" value="RAS SUPPRESSOR PROTEIN 1"/>
    <property type="match status" value="1"/>
</dbReference>
<keyword evidence="3" id="KW-0067">ATP-binding</keyword>
<evidence type="ECO:0000256" key="3">
    <source>
        <dbReference type="PROSITE-ProRule" id="PRU10141"/>
    </source>
</evidence>
<keyword evidence="3" id="KW-0547">Nucleotide-binding</keyword>
<dbReference type="Pfam" id="PF00069">
    <property type="entry name" value="Pkinase"/>
    <property type="match status" value="1"/>
</dbReference>
<dbReference type="Gene3D" id="3.80.10.10">
    <property type="entry name" value="Ribonuclease Inhibitor"/>
    <property type="match status" value="2"/>
</dbReference>
<sequence length="429" mass="47635">MQTIEGLRAGEYRDATKLKISCGLSEFPKEILDCHNLDMLDLSGNNLSDIPEEIKQLKNLKIGFFSDNKFKVFPKALGECPLLEMVSFKSNCMELIPDGENVLPRNLRWLILTNNQIKELPKCIGNCSRLQKIMLAGNRLQHLPSEMSKLLNLELIRISANSISHLPQWFLELPKLTWLAFAGNPCALSFVYDSALENVEWCDLEIGGLLGEGASGMIYKAYDKQKNNHVAVKLFKGEVTSDGLAEEEMNACISAGAHPHLISPLGKLCGQPQNKLGLLFELISSDYVNLGLPPNTNTCTRDVFRPNTLFSIPQIKSILKDIGSAVLHLHGHGIMHGDLYAHNVLVDCSGHSLLGDFGAATMYNKETHKNIEKLEVRAFGCLVDDLLNHNQDQDDAVVSKLGELRNMCTHPNVSCRPSFKEIVEQLGTM</sequence>
<dbReference type="EMBL" id="JAOPGA020001087">
    <property type="protein sequence ID" value="KAL0484936.1"/>
    <property type="molecule type" value="Genomic_DNA"/>
</dbReference>
<keyword evidence="2" id="KW-0677">Repeat</keyword>
<dbReference type="Proteomes" id="UP001431209">
    <property type="component" value="Unassembled WGS sequence"/>
</dbReference>
<dbReference type="CDD" id="cd00180">
    <property type="entry name" value="PKc"/>
    <property type="match status" value="1"/>
</dbReference>
<dbReference type="InterPro" id="IPR000719">
    <property type="entry name" value="Prot_kinase_dom"/>
</dbReference>
<comment type="caution">
    <text evidence="5">The sequence shown here is derived from an EMBL/GenBank/DDBJ whole genome shotgun (WGS) entry which is preliminary data.</text>
</comment>
<accession>A0AAW2Z722</accession>
<evidence type="ECO:0000313" key="6">
    <source>
        <dbReference type="Proteomes" id="UP001431209"/>
    </source>
</evidence>
<evidence type="ECO:0000259" key="4">
    <source>
        <dbReference type="PROSITE" id="PS50011"/>
    </source>
</evidence>
<feature type="domain" description="Protein kinase" evidence="4">
    <location>
        <begin position="204"/>
        <end position="429"/>
    </location>
</feature>
<evidence type="ECO:0000256" key="2">
    <source>
        <dbReference type="ARBA" id="ARBA00022737"/>
    </source>
</evidence>
<dbReference type="InterPro" id="IPR017441">
    <property type="entry name" value="Protein_kinase_ATP_BS"/>
</dbReference>
<dbReference type="SUPFAM" id="SSF56112">
    <property type="entry name" value="Protein kinase-like (PK-like)"/>
    <property type="match status" value="1"/>
</dbReference>
<protein>
    <submittedName>
        <fullName evidence="5">Intracellular Ras-group-related LRR protein</fullName>
    </submittedName>
</protein>
<dbReference type="PROSITE" id="PS50011">
    <property type="entry name" value="PROTEIN_KINASE_DOM"/>
    <property type="match status" value="1"/>
</dbReference>
<dbReference type="PROSITE" id="PS51450">
    <property type="entry name" value="LRR"/>
    <property type="match status" value="2"/>
</dbReference>
<organism evidence="5 6">
    <name type="scientific">Acrasis kona</name>
    <dbReference type="NCBI Taxonomy" id="1008807"/>
    <lineage>
        <taxon>Eukaryota</taxon>
        <taxon>Discoba</taxon>
        <taxon>Heterolobosea</taxon>
        <taxon>Tetramitia</taxon>
        <taxon>Eutetramitia</taxon>
        <taxon>Acrasidae</taxon>
        <taxon>Acrasis</taxon>
    </lineage>
</organism>
<gene>
    <name evidence="5" type="ORF">AKO1_003830</name>
</gene>
<evidence type="ECO:0000313" key="5">
    <source>
        <dbReference type="EMBL" id="KAL0484936.1"/>
    </source>
</evidence>
<dbReference type="Pfam" id="PF13855">
    <property type="entry name" value="LRR_8"/>
    <property type="match status" value="1"/>
</dbReference>
<dbReference type="InterPro" id="IPR050216">
    <property type="entry name" value="LRR_domain-containing"/>
</dbReference>
<dbReference type="InterPro" id="IPR003591">
    <property type="entry name" value="Leu-rich_rpt_typical-subtyp"/>
</dbReference>
<dbReference type="InterPro" id="IPR001611">
    <property type="entry name" value="Leu-rich_rpt"/>
</dbReference>
<dbReference type="InterPro" id="IPR032675">
    <property type="entry name" value="LRR_dom_sf"/>
</dbReference>
<dbReference type="SUPFAM" id="SSF52058">
    <property type="entry name" value="L domain-like"/>
    <property type="match status" value="1"/>
</dbReference>